<dbReference type="Pfam" id="PF18803">
    <property type="entry name" value="CxC2"/>
    <property type="match status" value="1"/>
</dbReference>
<sequence>MPRATAPPNPKPATQTTLRSDNEAKIRAFLTKAAGKPPKMPLCSQHKVKAKHIITSPRDPALVNAGRWGVYCIKCKHYYMSQPAVNISRLLANNREFQDLIATRELLRPGAPNNVPDAMLPQKLVVWTKSREPPVSISTKGGGPVQLSDYKLELGGYGVEFHNQLEHFDRSAAEWVPYYRIGDFTQHSKCAIASPFKLERALSISGPQSLTTIGSGLTAQHLYFDIRHDFNCPLYSYSSYDASGFLDLVVNSSEYLEVDIYPQLLDVTPFMDCVSIPHDFKLLTIQLAENRKLQNSDQVLVIPTGLNIDMDSDRHAGRVGAIDDISNMTAYINFASPNFPEAVQIPLTSIRRHFRVGDYIRVKAGDSQGQVGWVTCINDAEEQITIYDPKAPENQLDIFISLTEFTEVEHRYGQNLDWQVFDMGSFKLSIYENLPVTVLLGPLKGRSRMVKSISLRQKLEELSIKDLAFELKLCKWYRLLVKTSADLSHVLSVQLEAIPIRTIPASCSMLATVSEQRFTTPEPEPDPLPHSGPPLANFIIERTPQGTIPDTCWLMKLPYRDRFLTLKLSMQSHGSYDSGKWDGHVGFYKGLSGDRVKFFSKESGHLHVPFYCIYPVNPTKALQNAHCLAVGRDLARKRALDGVHIVYDSTRPSKLAKQRHSPDEPSIMVTPMEDVPTIEVHDEIPPLEKPGDETKPERKKQDISYILDMTVNDVPAIPENQTFSQWCKPFSRSWDKFLQLVRHQLFPSTVDIPQTVFTFDVLEDFHRHSLSAKVSAYDYFDALRRHTNAAFPHLVQNRYNEFRLAMRLWRTLALRRRSGQEHNIDLVLPHRRFGSLAVRCFACPEVGFNVEEWVLELSSEDKIHIYTLYVSADGNFRLQRKRKNDDPDDKGLNKGNAYFVNDDSFQEYLESQGLTVKDVTSLCSKLKAVRQQDRSKFKDAIISGVVAIQCARHGLYLPQAMVDLTKGESFVKTDYALFSGLGIEGLCQERIVISYDVWCQYHKNLKSRLTNKFSEFLPLLERNRITGAVPKMHINGHKSDCQIKYSFIYEPHSGMTCGEGIESAWSEQNHAAAFTKEQNPGHRHDTLDDFNGYWNWMKLQRLPGSAAFLKQQRTKWKSFHDKRLESFTRFSATLSTELLQKWSSMKYPAYTKSSLYEIQGKMPSRQKIYTALVEQEQKSTLTGITEFIQRGLELESLQSSIIRASDKDVDHERALLLGMLRSWRACQQELFPSIQSPLSIDEDAPENTPLFLPSSFSLEERHKFLLKEAAETERQLRRGLAYDLLQSVRDSIHEYYYLVTEKGINPSSQRIGTRNQKLLYGLVSEQEAIIDQYMYSFERLKEMGMAADDELEPLRKDQLWGKNVFLPHKLGDSTKEFPWFWFVGRSDEYSQDAWLIELDRVRWFRERAAVERLKEELEILEEEFRRVHISFSRMNEVWKTLAKNSKSAGFASYALRQAHMHSSFAREAWIAWKD</sequence>
<dbReference type="PANTHER" id="PTHR33096">
    <property type="entry name" value="CXC2 DOMAIN-CONTAINING PROTEIN"/>
    <property type="match status" value="1"/>
</dbReference>
<proteinExistence type="predicted"/>
<dbReference type="InterPro" id="IPR008991">
    <property type="entry name" value="Translation_prot_SH3-like_sf"/>
</dbReference>
<comment type="caution">
    <text evidence="3">The sequence shown here is derived from an EMBL/GenBank/DDBJ whole genome shotgun (WGS) entry which is preliminary data.</text>
</comment>
<dbReference type="InterPro" id="IPR040521">
    <property type="entry name" value="KDZ"/>
</dbReference>
<keyword evidence="4" id="KW-1185">Reference proteome</keyword>
<reference evidence="3" key="1">
    <citation type="submission" date="2022-07" db="EMBL/GenBank/DDBJ databases">
        <title>Genome Sequence of Leucocoprinus birnbaumii.</title>
        <authorList>
            <person name="Buettner E."/>
        </authorList>
    </citation>
    <scope>NUCLEOTIDE SEQUENCE</scope>
    <source>
        <strain evidence="3">VT141</strain>
    </source>
</reference>
<evidence type="ECO:0000313" key="3">
    <source>
        <dbReference type="EMBL" id="KAJ3576610.1"/>
    </source>
</evidence>
<dbReference type="Pfam" id="PF18758">
    <property type="entry name" value="KDZ"/>
    <property type="match status" value="1"/>
</dbReference>
<dbReference type="EMBL" id="JANIEX010000008">
    <property type="protein sequence ID" value="KAJ3576610.1"/>
    <property type="molecule type" value="Genomic_DNA"/>
</dbReference>
<evidence type="ECO:0000313" key="4">
    <source>
        <dbReference type="Proteomes" id="UP001213000"/>
    </source>
</evidence>
<dbReference type="InterPro" id="IPR041457">
    <property type="entry name" value="CxC2_KDZ-assoc"/>
</dbReference>
<protein>
    <recommendedName>
        <fullName evidence="2">CxC2-like cysteine cluster KDZ transposase-associated domain-containing protein</fullName>
    </recommendedName>
</protein>
<dbReference type="SUPFAM" id="SSF50104">
    <property type="entry name" value="Translation proteins SH3-like domain"/>
    <property type="match status" value="1"/>
</dbReference>
<feature type="domain" description="CxC2-like cysteine cluster KDZ transposase-associated" evidence="2">
    <location>
        <begin position="725"/>
        <end position="789"/>
    </location>
</feature>
<feature type="coiled-coil region" evidence="1">
    <location>
        <begin position="1403"/>
        <end position="1430"/>
    </location>
</feature>
<organism evidence="3 4">
    <name type="scientific">Leucocoprinus birnbaumii</name>
    <dbReference type="NCBI Taxonomy" id="56174"/>
    <lineage>
        <taxon>Eukaryota</taxon>
        <taxon>Fungi</taxon>
        <taxon>Dikarya</taxon>
        <taxon>Basidiomycota</taxon>
        <taxon>Agaricomycotina</taxon>
        <taxon>Agaricomycetes</taxon>
        <taxon>Agaricomycetidae</taxon>
        <taxon>Agaricales</taxon>
        <taxon>Agaricineae</taxon>
        <taxon>Agaricaceae</taxon>
        <taxon>Leucocoprinus</taxon>
    </lineage>
</organism>
<dbReference type="PANTHER" id="PTHR33096:SF1">
    <property type="entry name" value="CXC1-LIKE CYSTEINE CLUSTER ASSOCIATED WITH KDZ TRANSPOSASES DOMAIN-CONTAINING PROTEIN"/>
    <property type="match status" value="1"/>
</dbReference>
<accession>A0AAD5W4G0</accession>
<gene>
    <name evidence="3" type="ORF">NP233_g319</name>
</gene>
<name>A0AAD5W4G0_9AGAR</name>
<dbReference type="Proteomes" id="UP001213000">
    <property type="component" value="Unassembled WGS sequence"/>
</dbReference>
<keyword evidence="1" id="KW-0175">Coiled coil</keyword>
<evidence type="ECO:0000256" key="1">
    <source>
        <dbReference type="SAM" id="Coils"/>
    </source>
</evidence>
<evidence type="ECO:0000259" key="2">
    <source>
        <dbReference type="Pfam" id="PF18803"/>
    </source>
</evidence>